<dbReference type="PANTHER" id="PTHR42933">
    <property type="entry name" value="SLR6095 PROTEIN"/>
    <property type="match status" value="1"/>
</dbReference>
<feature type="domain" description="N6 adenine-specific DNA methyltransferase N-terminal" evidence="9">
    <location>
        <begin position="6"/>
        <end position="139"/>
    </location>
</feature>
<dbReference type="InterPro" id="IPR022749">
    <property type="entry name" value="D12N6_MeTrfase_N"/>
</dbReference>
<evidence type="ECO:0000313" key="10">
    <source>
        <dbReference type="EMBL" id="MBB4141040.1"/>
    </source>
</evidence>
<name>A0AA40SRE4_9MICO</name>
<reference evidence="10 11" key="1">
    <citation type="submission" date="2020-08" db="EMBL/GenBank/DDBJ databases">
        <title>Sequencing the genomes of 1000 actinobacteria strains.</title>
        <authorList>
            <person name="Klenk H.-P."/>
        </authorList>
    </citation>
    <scope>NUCLEOTIDE SEQUENCE [LARGE SCALE GENOMIC DNA]</scope>
    <source>
        <strain evidence="10 11">DSM 19600</strain>
    </source>
</reference>
<dbReference type="InterPro" id="IPR051537">
    <property type="entry name" value="DNA_Adenine_Mtase"/>
</dbReference>
<dbReference type="InterPro" id="IPR029063">
    <property type="entry name" value="SAM-dependent_MTases_sf"/>
</dbReference>
<dbReference type="InterPro" id="IPR002052">
    <property type="entry name" value="DNA_methylase_N6_adenine_CS"/>
</dbReference>
<dbReference type="InterPro" id="IPR003356">
    <property type="entry name" value="DNA_methylase_A-5"/>
</dbReference>
<keyword evidence="11" id="KW-1185">Reference proteome</keyword>
<dbReference type="PANTHER" id="PTHR42933:SF3">
    <property type="entry name" value="TYPE I RESTRICTION ENZYME MJAVIII METHYLASE SUBUNIT"/>
    <property type="match status" value="1"/>
</dbReference>
<evidence type="ECO:0000256" key="2">
    <source>
        <dbReference type="ARBA" id="ARBA00011900"/>
    </source>
</evidence>
<keyword evidence="6" id="KW-0680">Restriction system</keyword>
<evidence type="ECO:0000259" key="8">
    <source>
        <dbReference type="Pfam" id="PF02384"/>
    </source>
</evidence>
<dbReference type="Pfam" id="PF02384">
    <property type="entry name" value="N6_Mtase"/>
    <property type="match status" value="1"/>
</dbReference>
<dbReference type="GO" id="GO:0009007">
    <property type="term" value="F:site-specific DNA-methyltransferase (adenine-specific) activity"/>
    <property type="evidence" value="ECO:0007669"/>
    <property type="project" value="UniProtKB-EC"/>
</dbReference>
<dbReference type="SUPFAM" id="SSF53335">
    <property type="entry name" value="S-adenosyl-L-methionine-dependent methyltransferases"/>
    <property type="match status" value="1"/>
</dbReference>
<evidence type="ECO:0000256" key="7">
    <source>
        <dbReference type="ARBA" id="ARBA00047942"/>
    </source>
</evidence>
<evidence type="ECO:0000256" key="6">
    <source>
        <dbReference type="ARBA" id="ARBA00022747"/>
    </source>
</evidence>
<keyword evidence="5" id="KW-0949">S-adenosyl-L-methionine</keyword>
<dbReference type="GO" id="GO:0009307">
    <property type="term" value="P:DNA restriction-modification system"/>
    <property type="evidence" value="ECO:0007669"/>
    <property type="project" value="UniProtKB-KW"/>
</dbReference>
<dbReference type="PROSITE" id="PS00092">
    <property type="entry name" value="N6_MTASE"/>
    <property type="match status" value="1"/>
</dbReference>
<evidence type="ECO:0000256" key="1">
    <source>
        <dbReference type="ARBA" id="ARBA00006594"/>
    </source>
</evidence>
<keyword evidence="3 10" id="KW-0489">Methyltransferase</keyword>
<protein>
    <recommendedName>
        <fullName evidence="2">site-specific DNA-methyltransferase (adenine-specific)</fullName>
        <ecNumber evidence="2">2.1.1.72</ecNumber>
    </recommendedName>
</protein>
<dbReference type="GO" id="GO:0032259">
    <property type="term" value="P:methylation"/>
    <property type="evidence" value="ECO:0007669"/>
    <property type="project" value="UniProtKB-KW"/>
</dbReference>
<evidence type="ECO:0000256" key="4">
    <source>
        <dbReference type="ARBA" id="ARBA00022679"/>
    </source>
</evidence>
<evidence type="ECO:0000256" key="3">
    <source>
        <dbReference type="ARBA" id="ARBA00022603"/>
    </source>
</evidence>
<dbReference type="EMBL" id="JACIFH010000001">
    <property type="protein sequence ID" value="MBB4141040.1"/>
    <property type="molecule type" value="Genomic_DNA"/>
</dbReference>
<sequence length="510" mass="57155">MVTGELRRQVDKVWDAFWSGGIANPVEVIEQITYLLFIKRLDDLQLLAEKKASRFGDPVENPIFPVGHDEHAVSPRPYRDLRWSVFTNYSSSEMFDVVSEHVFPWLRRLGAEGSSYARNMRDARFTIPTPALLTKVVDLLADIPMDDRDTKGDIYEYMLGKLATSGTNGQFRTARHIIKLMVDLQQPRPDDVIIDPAVGTAGFLVAAEEHLREHHPEIWADAGSRTHFNGPMFTGYDSDAAMARIASMNMLLHGVDNPTIERADALSEGHPGLDQYSLVLANPPFAGSLDDETVAKDLQKVVKTRKTELLFLVLMVRMLRNGGRAAVIVPEGVLFGSSNAHKAVRKLLVDDHKLDAVIKLPSGTFKPYTGVSTAILLFTKTSSGGTDNVWFYDVRADGMTLDDKRTPIEADDLPDVLARWRSLRPPIGERARRDETSPVFDEPSNPRTAQSFLVPKQEIVDNNYALSLNRYKEIEIEEVEHRSPAEILDELDALELGIQDGLKRLREMLA</sequence>
<dbReference type="Proteomes" id="UP000549113">
    <property type="component" value="Unassembled WGS sequence"/>
</dbReference>
<dbReference type="RefSeq" id="WP_183500570.1">
    <property type="nucleotide sequence ID" value="NZ_BAABCO010000004.1"/>
</dbReference>
<evidence type="ECO:0000259" key="9">
    <source>
        <dbReference type="Pfam" id="PF12161"/>
    </source>
</evidence>
<dbReference type="AlphaFoldDB" id="A0AA40SRE4"/>
<dbReference type="Gene3D" id="3.40.50.150">
    <property type="entry name" value="Vaccinia Virus protein VP39"/>
    <property type="match status" value="1"/>
</dbReference>
<comment type="caution">
    <text evidence="10">The sequence shown here is derived from an EMBL/GenBank/DDBJ whole genome shotgun (WGS) entry which is preliminary data.</text>
</comment>
<comment type="catalytic activity">
    <reaction evidence="7">
        <text>a 2'-deoxyadenosine in DNA + S-adenosyl-L-methionine = an N(6)-methyl-2'-deoxyadenosine in DNA + S-adenosyl-L-homocysteine + H(+)</text>
        <dbReference type="Rhea" id="RHEA:15197"/>
        <dbReference type="Rhea" id="RHEA-COMP:12418"/>
        <dbReference type="Rhea" id="RHEA-COMP:12419"/>
        <dbReference type="ChEBI" id="CHEBI:15378"/>
        <dbReference type="ChEBI" id="CHEBI:57856"/>
        <dbReference type="ChEBI" id="CHEBI:59789"/>
        <dbReference type="ChEBI" id="CHEBI:90615"/>
        <dbReference type="ChEBI" id="CHEBI:90616"/>
        <dbReference type="EC" id="2.1.1.72"/>
    </reaction>
</comment>
<proteinExistence type="inferred from homology"/>
<dbReference type="GO" id="GO:0003677">
    <property type="term" value="F:DNA binding"/>
    <property type="evidence" value="ECO:0007669"/>
    <property type="project" value="InterPro"/>
</dbReference>
<dbReference type="EC" id="2.1.1.72" evidence="2"/>
<dbReference type="InterPro" id="IPR038333">
    <property type="entry name" value="T1MK-like_N_sf"/>
</dbReference>
<gene>
    <name evidence="10" type="ORF">BKA10_002834</name>
</gene>
<accession>A0AA40SRE4</accession>
<comment type="similarity">
    <text evidence="1">Belongs to the N(4)/N(6)-methyltransferase family.</text>
</comment>
<dbReference type="GO" id="GO:0008170">
    <property type="term" value="F:N-methyltransferase activity"/>
    <property type="evidence" value="ECO:0007669"/>
    <property type="project" value="InterPro"/>
</dbReference>
<dbReference type="PRINTS" id="PR00507">
    <property type="entry name" value="N12N6MTFRASE"/>
</dbReference>
<feature type="domain" description="DNA methylase adenine-specific" evidence="8">
    <location>
        <begin position="147"/>
        <end position="475"/>
    </location>
</feature>
<dbReference type="CDD" id="cd02440">
    <property type="entry name" value="AdoMet_MTases"/>
    <property type="match status" value="1"/>
</dbReference>
<keyword evidence="4 10" id="KW-0808">Transferase</keyword>
<dbReference type="Gene3D" id="1.20.1260.30">
    <property type="match status" value="1"/>
</dbReference>
<dbReference type="Pfam" id="PF12161">
    <property type="entry name" value="HsdM_N"/>
    <property type="match status" value="1"/>
</dbReference>
<organism evidence="10 11">
    <name type="scientific">Microbacterium invictum</name>
    <dbReference type="NCBI Taxonomy" id="515415"/>
    <lineage>
        <taxon>Bacteria</taxon>
        <taxon>Bacillati</taxon>
        <taxon>Actinomycetota</taxon>
        <taxon>Actinomycetes</taxon>
        <taxon>Micrococcales</taxon>
        <taxon>Microbacteriaceae</taxon>
        <taxon>Microbacterium</taxon>
    </lineage>
</organism>
<evidence type="ECO:0000256" key="5">
    <source>
        <dbReference type="ARBA" id="ARBA00022691"/>
    </source>
</evidence>
<evidence type="ECO:0000313" key="11">
    <source>
        <dbReference type="Proteomes" id="UP000549113"/>
    </source>
</evidence>